<evidence type="ECO:0000256" key="2">
    <source>
        <dbReference type="SAM" id="SignalP"/>
    </source>
</evidence>
<name>A0AAV0GHE0_9ASTE</name>
<accession>A0AAV0GHE0</accession>
<evidence type="ECO:0000313" key="4">
    <source>
        <dbReference type="Proteomes" id="UP001152523"/>
    </source>
</evidence>
<dbReference type="EMBL" id="CAMAPF010001125">
    <property type="protein sequence ID" value="CAH9147269.1"/>
    <property type="molecule type" value="Genomic_DNA"/>
</dbReference>
<evidence type="ECO:0000313" key="3">
    <source>
        <dbReference type="EMBL" id="CAH9147269.1"/>
    </source>
</evidence>
<protein>
    <recommendedName>
        <fullName evidence="5">Secreted protein</fullName>
    </recommendedName>
</protein>
<keyword evidence="2" id="KW-0732">Signal</keyword>
<feature type="region of interest" description="Disordered" evidence="1">
    <location>
        <begin position="15"/>
        <end position="39"/>
    </location>
</feature>
<evidence type="ECO:0008006" key="5">
    <source>
        <dbReference type="Google" id="ProtNLM"/>
    </source>
</evidence>
<gene>
    <name evidence="3" type="ORF">CEPIT_LOCUS43609</name>
</gene>
<keyword evidence="4" id="KW-1185">Reference proteome</keyword>
<feature type="compositionally biased region" description="Low complexity" evidence="1">
    <location>
        <begin position="15"/>
        <end position="34"/>
    </location>
</feature>
<comment type="caution">
    <text evidence="3">The sequence shown here is derived from an EMBL/GenBank/DDBJ whole genome shotgun (WGS) entry which is preliminary data.</text>
</comment>
<feature type="chain" id="PRO_5043549884" description="Secreted protein" evidence="2">
    <location>
        <begin position="16"/>
        <end position="104"/>
    </location>
</feature>
<reference evidence="3" key="1">
    <citation type="submission" date="2022-07" db="EMBL/GenBank/DDBJ databases">
        <authorList>
            <person name="Macas J."/>
            <person name="Novak P."/>
            <person name="Neumann P."/>
        </authorList>
    </citation>
    <scope>NUCLEOTIDE SEQUENCE</scope>
</reference>
<feature type="signal peptide" evidence="2">
    <location>
        <begin position="1"/>
        <end position="15"/>
    </location>
</feature>
<dbReference type="Proteomes" id="UP001152523">
    <property type="component" value="Unassembled WGS sequence"/>
</dbReference>
<dbReference type="AlphaFoldDB" id="A0AAV0GHE0"/>
<evidence type="ECO:0000256" key="1">
    <source>
        <dbReference type="SAM" id="MobiDB-lite"/>
    </source>
</evidence>
<organism evidence="3 4">
    <name type="scientific">Cuscuta epithymum</name>
    <dbReference type="NCBI Taxonomy" id="186058"/>
    <lineage>
        <taxon>Eukaryota</taxon>
        <taxon>Viridiplantae</taxon>
        <taxon>Streptophyta</taxon>
        <taxon>Embryophyta</taxon>
        <taxon>Tracheophyta</taxon>
        <taxon>Spermatophyta</taxon>
        <taxon>Magnoliopsida</taxon>
        <taxon>eudicotyledons</taxon>
        <taxon>Gunneridae</taxon>
        <taxon>Pentapetalae</taxon>
        <taxon>asterids</taxon>
        <taxon>lamiids</taxon>
        <taxon>Solanales</taxon>
        <taxon>Convolvulaceae</taxon>
        <taxon>Cuscuteae</taxon>
        <taxon>Cuscuta</taxon>
        <taxon>Cuscuta subgen. Cuscuta</taxon>
    </lineage>
</organism>
<sequence length="104" mass="11874">MVFTTLFHLLSLTLSSPTHQSQPTSDSTTSSESNSKIRRKRNLPLFTQLFSSGSCLWNIRRCYLTRRKVATRAGRSFILPYLFSRVPAVEDPSLRSFNSSVEEE</sequence>
<proteinExistence type="predicted"/>